<reference evidence="7 8" key="1">
    <citation type="submission" date="2021-01" db="EMBL/GenBank/DDBJ databases">
        <title>Genomic Encyclopedia of Type Strains, Phase IV (KMG-IV): sequencing the most valuable type-strain genomes for metagenomic binning, comparative biology and taxonomic classification.</title>
        <authorList>
            <person name="Goeker M."/>
        </authorList>
    </citation>
    <scope>NUCLEOTIDE SEQUENCE [LARGE SCALE GENOMIC DNA]</scope>
    <source>
        <strain evidence="7 8">DSM 24834</strain>
    </source>
</reference>
<feature type="domain" description="Heparin-sulfate lyase N-terminal" evidence="6">
    <location>
        <begin position="139"/>
        <end position="403"/>
    </location>
</feature>
<evidence type="ECO:0000313" key="7">
    <source>
        <dbReference type="EMBL" id="MBM7585767.1"/>
    </source>
</evidence>
<evidence type="ECO:0000256" key="2">
    <source>
        <dbReference type="ARBA" id="ARBA00022729"/>
    </source>
</evidence>
<dbReference type="InterPro" id="IPR008929">
    <property type="entry name" value="Chondroitin_lyas"/>
</dbReference>
<sequence>MKSTKLIFVIFLSLILITSGIFPINNSSKNSVKAANIYNPFKITIKKATYLYKKSGNKLVRYKYASAGRIFTPITRSSDYFVIRPYSTSYYIPVSDAELNTNSIYMSTLTSGVYERLIQEFYTRSNRGEKSYIYNQYSKDKLKEYADSAIKGNWKLLAYPHDVKVENLDEFDWRHGLPYVNSYLFQLNYLMVVEQLTQAYKEYKNPEYLIYAREVIKDWHEDFPIEGYRSYKWGYNDHGTAIRTFILIDFWNTYKNTSLNNLHESEFANEIMTMFYEHGWLLNLWSFYRPNNNHGMFQDLALLAISETYPDLAAASEWKNTAKDRLMDQIEHGISIDGLHMEHSPMYQHYIYTSLIGFVDWAEQNKFELPNEMIRRVKEMPRNLTYLTKPNGVMPIFGDSPATLMTPGIVPYASSYPEMVYAMTSGEDGGSPSKNAVNLSDQYAIFRQHWGEEKPFDQSIFFGMTSGFHSTAHKHPDDLSIELYGFGGDYIVETGRYAYITSDERREALSTAAHNVVQVEGTEFSLDTDNIGKSKIEDVNVKSNGTLEAVGSHSLTPGIVHRRRVLYDKNKTFLISDTVKGTYTRNYIQRFHLAPEFTVEKNDVRLTVAKHPSGRTLSLIQVYAPTLITPNKQTSHVSYKDYTWTPRTQLTYEQKHRSVRFMTLIHLGENNGDILTDAKVTRDGDIYTVHYQSNNDTEYKEFNFTSEW</sequence>
<organism evidence="7 8">
    <name type="scientific">Rossellomorea pakistanensis</name>
    <dbReference type="NCBI Taxonomy" id="992288"/>
    <lineage>
        <taxon>Bacteria</taxon>
        <taxon>Bacillati</taxon>
        <taxon>Bacillota</taxon>
        <taxon>Bacilli</taxon>
        <taxon>Bacillales</taxon>
        <taxon>Bacillaceae</taxon>
        <taxon>Rossellomorea</taxon>
    </lineage>
</organism>
<evidence type="ECO:0000256" key="1">
    <source>
        <dbReference type="ARBA" id="ARBA00004418"/>
    </source>
</evidence>
<gene>
    <name evidence="7" type="ORF">JOC86_002309</name>
</gene>
<dbReference type="Pfam" id="PF16889">
    <property type="entry name" value="Hepar_II_III_N"/>
    <property type="match status" value="1"/>
</dbReference>
<keyword evidence="2" id="KW-0732">Signal</keyword>
<dbReference type="PANTHER" id="PTHR39210">
    <property type="entry name" value="HEPARIN-SULFATE LYASE"/>
    <property type="match status" value="1"/>
</dbReference>
<dbReference type="Gene3D" id="1.50.10.100">
    <property type="entry name" value="Chondroitin AC/alginate lyase"/>
    <property type="match status" value="1"/>
</dbReference>
<comment type="subcellular location">
    <subcellularLocation>
        <location evidence="1">Periplasm</location>
    </subcellularLocation>
</comment>
<keyword evidence="3" id="KW-0574">Periplasm</keyword>
<dbReference type="InterPro" id="IPR031680">
    <property type="entry name" value="Hepar_II_III_N"/>
</dbReference>
<dbReference type="InterPro" id="IPR012480">
    <property type="entry name" value="Hepar_II_III_C"/>
</dbReference>
<evidence type="ECO:0000259" key="5">
    <source>
        <dbReference type="Pfam" id="PF07940"/>
    </source>
</evidence>
<evidence type="ECO:0000313" key="8">
    <source>
        <dbReference type="Proteomes" id="UP001646157"/>
    </source>
</evidence>
<evidence type="ECO:0000256" key="3">
    <source>
        <dbReference type="ARBA" id="ARBA00022764"/>
    </source>
</evidence>
<accession>A0ABS2ND30</accession>
<name>A0ABS2ND30_9BACI</name>
<dbReference type="EMBL" id="JAFBDZ010000002">
    <property type="protein sequence ID" value="MBM7585767.1"/>
    <property type="molecule type" value="Genomic_DNA"/>
</dbReference>
<comment type="caution">
    <text evidence="7">The sequence shown here is derived from an EMBL/GenBank/DDBJ whole genome shotgun (WGS) entry which is preliminary data.</text>
</comment>
<dbReference type="Gene3D" id="2.70.98.70">
    <property type="match status" value="1"/>
</dbReference>
<dbReference type="PANTHER" id="PTHR39210:SF1">
    <property type="entry name" value="HEPARIN-SULFATE LYASE"/>
    <property type="match status" value="1"/>
</dbReference>
<protein>
    <recommendedName>
        <fullName evidence="9">Heparin-sulfate lyase N-terminal domain-containing protein</fullName>
    </recommendedName>
</protein>
<dbReference type="SUPFAM" id="SSF48230">
    <property type="entry name" value="Chondroitin AC/alginate lyase"/>
    <property type="match status" value="1"/>
</dbReference>
<evidence type="ECO:0008006" key="9">
    <source>
        <dbReference type="Google" id="ProtNLM"/>
    </source>
</evidence>
<dbReference type="Proteomes" id="UP001646157">
    <property type="component" value="Unassembled WGS sequence"/>
</dbReference>
<keyword evidence="8" id="KW-1185">Reference proteome</keyword>
<keyword evidence="4" id="KW-0456">Lyase</keyword>
<evidence type="ECO:0000256" key="4">
    <source>
        <dbReference type="ARBA" id="ARBA00023239"/>
    </source>
</evidence>
<feature type="domain" description="Heparinase II/III-like C-terminal" evidence="5">
    <location>
        <begin position="469"/>
        <end position="630"/>
    </location>
</feature>
<evidence type="ECO:0000259" key="6">
    <source>
        <dbReference type="Pfam" id="PF16889"/>
    </source>
</evidence>
<dbReference type="RefSeq" id="WP_205172384.1">
    <property type="nucleotide sequence ID" value="NZ_JAFBDZ010000002.1"/>
</dbReference>
<dbReference type="Pfam" id="PF07940">
    <property type="entry name" value="Hepar_II_III_C"/>
    <property type="match status" value="1"/>
</dbReference>
<proteinExistence type="predicted"/>